<protein>
    <recommendedName>
        <fullName evidence="6">DNA-binding response regulator</fullName>
    </recommendedName>
</protein>
<accession>A0A1E5L9Y4</accession>
<gene>
    <name evidence="4" type="ORF">BHU72_01425</name>
</gene>
<dbReference type="PANTHER" id="PTHR37299:SF1">
    <property type="entry name" value="STAGE 0 SPORULATION PROTEIN A HOMOLOG"/>
    <property type="match status" value="1"/>
</dbReference>
<feature type="domain" description="HTH LytTR-type" evidence="3">
    <location>
        <begin position="143"/>
        <end position="248"/>
    </location>
</feature>
<dbReference type="Gene3D" id="3.40.50.2300">
    <property type="match status" value="1"/>
</dbReference>
<feature type="modified residue" description="4-aspartylphosphate" evidence="1">
    <location>
        <position position="57"/>
    </location>
</feature>
<evidence type="ECO:0000313" key="4">
    <source>
        <dbReference type="EMBL" id="OEH86946.1"/>
    </source>
</evidence>
<reference evidence="4 5" key="1">
    <citation type="submission" date="2016-09" db="EMBL/GenBank/DDBJ databases">
        <title>Desulfuribacillus arsenicus sp. nov., an obligately anaerobic, dissimilatory arsenic- and antimonate-reducing bacterium isolated from anoxic sediments.</title>
        <authorList>
            <person name="Abin C.A."/>
            <person name="Hollibaugh J.T."/>
        </authorList>
    </citation>
    <scope>NUCLEOTIDE SEQUENCE [LARGE SCALE GENOMIC DNA]</scope>
    <source>
        <strain evidence="4 5">MLFW-2</strain>
    </source>
</reference>
<dbReference type="SMART" id="SM00448">
    <property type="entry name" value="REC"/>
    <property type="match status" value="1"/>
</dbReference>
<dbReference type="RefSeq" id="WP_069700824.1">
    <property type="nucleotide sequence ID" value="NZ_MJAT01000001.1"/>
</dbReference>
<organism evidence="4 5">
    <name type="scientific">Desulfuribacillus stibiiarsenatis</name>
    <dbReference type="NCBI Taxonomy" id="1390249"/>
    <lineage>
        <taxon>Bacteria</taxon>
        <taxon>Bacillati</taxon>
        <taxon>Bacillota</taxon>
        <taxon>Desulfuribacillia</taxon>
        <taxon>Desulfuribacillales</taxon>
        <taxon>Desulfuribacillaceae</taxon>
        <taxon>Desulfuribacillus</taxon>
    </lineage>
</organism>
<feature type="domain" description="Response regulatory" evidence="2">
    <location>
        <begin position="6"/>
        <end position="120"/>
    </location>
</feature>
<proteinExistence type="predicted"/>
<dbReference type="EMBL" id="MJAT01000001">
    <property type="protein sequence ID" value="OEH86946.1"/>
    <property type="molecule type" value="Genomic_DNA"/>
</dbReference>
<dbReference type="Pfam" id="PF04397">
    <property type="entry name" value="LytTR"/>
    <property type="match status" value="1"/>
</dbReference>
<evidence type="ECO:0008006" key="6">
    <source>
        <dbReference type="Google" id="ProtNLM"/>
    </source>
</evidence>
<dbReference type="PROSITE" id="PS50930">
    <property type="entry name" value="HTH_LYTTR"/>
    <property type="match status" value="1"/>
</dbReference>
<dbReference type="SUPFAM" id="SSF52172">
    <property type="entry name" value="CheY-like"/>
    <property type="match status" value="1"/>
</dbReference>
<sequence length="254" mass="29492">MDYEVQVIIAEDHPAILEHLACLVENFESFKVVATAMNGEDFVQHVRRFCPDVVFVDIDLPLINGLEAVKQIQQEGFTPLVVFFTAHLDHALDAYQLSAVDYITKPIDEDRVYRTLNRLSDQMKKDRSYISSIQEVFLDPGRIYIKDGHGVVFIKQQDIQFVTKKDKKCVIITKDKTFETNESMGEIELKLNKRMFIRSHKSFIINLTKVQQISPWGKGAYVINFEGTTEEAYITRDKVHMIYKILNIPYKEEH</sequence>
<evidence type="ECO:0000256" key="1">
    <source>
        <dbReference type="PROSITE-ProRule" id="PRU00169"/>
    </source>
</evidence>
<dbReference type="AlphaFoldDB" id="A0A1E5L9Y4"/>
<evidence type="ECO:0000313" key="5">
    <source>
        <dbReference type="Proteomes" id="UP000095255"/>
    </source>
</evidence>
<dbReference type="SMART" id="SM00850">
    <property type="entry name" value="LytTR"/>
    <property type="match status" value="1"/>
</dbReference>
<dbReference type="STRING" id="1390249.BHU72_01425"/>
<dbReference type="InterPro" id="IPR046947">
    <property type="entry name" value="LytR-like"/>
</dbReference>
<dbReference type="GO" id="GO:0000156">
    <property type="term" value="F:phosphorelay response regulator activity"/>
    <property type="evidence" value="ECO:0007669"/>
    <property type="project" value="InterPro"/>
</dbReference>
<keyword evidence="1" id="KW-0597">Phosphoprotein</keyword>
<comment type="caution">
    <text evidence="4">The sequence shown here is derived from an EMBL/GenBank/DDBJ whole genome shotgun (WGS) entry which is preliminary data.</text>
</comment>
<name>A0A1E5L9Y4_9FIRM</name>
<dbReference type="InterPro" id="IPR007492">
    <property type="entry name" value="LytTR_DNA-bd_dom"/>
</dbReference>
<dbReference type="Gene3D" id="2.40.50.1020">
    <property type="entry name" value="LytTr DNA-binding domain"/>
    <property type="match status" value="1"/>
</dbReference>
<dbReference type="InterPro" id="IPR011006">
    <property type="entry name" value="CheY-like_superfamily"/>
</dbReference>
<dbReference type="Proteomes" id="UP000095255">
    <property type="component" value="Unassembled WGS sequence"/>
</dbReference>
<dbReference type="OrthoDB" id="3190595at2"/>
<dbReference type="PANTHER" id="PTHR37299">
    <property type="entry name" value="TRANSCRIPTIONAL REGULATOR-RELATED"/>
    <property type="match status" value="1"/>
</dbReference>
<dbReference type="Pfam" id="PF00072">
    <property type="entry name" value="Response_reg"/>
    <property type="match status" value="1"/>
</dbReference>
<dbReference type="GO" id="GO:0003677">
    <property type="term" value="F:DNA binding"/>
    <property type="evidence" value="ECO:0007669"/>
    <property type="project" value="InterPro"/>
</dbReference>
<keyword evidence="5" id="KW-1185">Reference proteome</keyword>
<evidence type="ECO:0000259" key="2">
    <source>
        <dbReference type="PROSITE" id="PS50110"/>
    </source>
</evidence>
<dbReference type="InterPro" id="IPR001789">
    <property type="entry name" value="Sig_transdc_resp-reg_receiver"/>
</dbReference>
<dbReference type="PROSITE" id="PS50110">
    <property type="entry name" value="RESPONSE_REGULATORY"/>
    <property type="match status" value="1"/>
</dbReference>
<evidence type="ECO:0000259" key="3">
    <source>
        <dbReference type="PROSITE" id="PS50930"/>
    </source>
</evidence>